<dbReference type="PANTHER" id="PTHR30244">
    <property type="entry name" value="TRANSAMINASE"/>
    <property type="match status" value="1"/>
</dbReference>
<keyword evidence="1 4" id="KW-0663">Pyridoxal phosphate</keyword>
<dbReference type="CDD" id="cd00616">
    <property type="entry name" value="AHBA_syn"/>
    <property type="match status" value="1"/>
</dbReference>
<feature type="modified residue" description="N6-(pyridoxal phosphate)lysine" evidence="4">
    <location>
        <position position="191"/>
    </location>
</feature>
<evidence type="ECO:0000313" key="7">
    <source>
        <dbReference type="Proteomes" id="UP000295814"/>
    </source>
</evidence>
<evidence type="ECO:0000256" key="1">
    <source>
        <dbReference type="ARBA" id="ARBA00022898"/>
    </source>
</evidence>
<evidence type="ECO:0000256" key="4">
    <source>
        <dbReference type="PIRSR" id="PIRSR000390-2"/>
    </source>
</evidence>
<dbReference type="Gene3D" id="3.90.1150.10">
    <property type="entry name" value="Aspartate Aminotransferase, domain 1"/>
    <property type="match status" value="1"/>
</dbReference>
<dbReference type="Proteomes" id="UP000295814">
    <property type="component" value="Unassembled WGS sequence"/>
</dbReference>
<organism evidence="6 7">
    <name type="scientific">Seonamhaeicola sediminis</name>
    <dbReference type="NCBI Taxonomy" id="2528206"/>
    <lineage>
        <taxon>Bacteria</taxon>
        <taxon>Pseudomonadati</taxon>
        <taxon>Bacteroidota</taxon>
        <taxon>Flavobacteriia</taxon>
        <taxon>Flavobacteriales</taxon>
        <taxon>Flavobacteriaceae</taxon>
    </lineage>
</organism>
<dbReference type="PANTHER" id="PTHR30244:SF36">
    <property type="entry name" value="3-OXO-GLUCOSE-6-PHOSPHATE:GLUTAMATE AMINOTRANSFERASE"/>
    <property type="match status" value="1"/>
</dbReference>
<dbReference type="GO" id="GO:0030170">
    <property type="term" value="F:pyridoxal phosphate binding"/>
    <property type="evidence" value="ECO:0007669"/>
    <property type="project" value="TreeGrafter"/>
</dbReference>
<dbReference type="GO" id="GO:0008483">
    <property type="term" value="F:transaminase activity"/>
    <property type="evidence" value="ECO:0007669"/>
    <property type="project" value="UniProtKB-KW"/>
</dbReference>
<accession>A0A562YCG3</accession>
<dbReference type="Pfam" id="PF01041">
    <property type="entry name" value="DegT_DnrJ_EryC1"/>
    <property type="match status" value="1"/>
</dbReference>
<comment type="caution">
    <text evidence="6">The sequence shown here is derived from an EMBL/GenBank/DDBJ whole genome shotgun (WGS) entry which is preliminary data.</text>
</comment>
<dbReference type="InterPro" id="IPR015424">
    <property type="entry name" value="PyrdxlP-dep_Trfase"/>
</dbReference>
<dbReference type="OrthoDB" id="9804264at2"/>
<evidence type="ECO:0000256" key="2">
    <source>
        <dbReference type="ARBA" id="ARBA00037999"/>
    </source>
</evidence>
<evidence type="ECO:0000256" key="3">
    <source>
        <dbReference type="PIRSR" id="PIRSR000390-1"/>
    </source>
</evidence>
<protein>
    <submittedName>
        <fullName evidence="6">DegT/DnrJ/EryC1/StrS family aminotransferase</fullName>
    </submittedName>
</protein>
<keyword evidence="7" id="KW-1185">Reference proteome</keyword>
<keyword evidence="6" id="KW-0032">Aminotransferase</keyword>
<gene>
    <name evidence="6" type="ORF">E1J38_011990</name>
</gene>
<dbReference type="InterPro" id="IPR000653">
    <property type="entry name" value="DegT/StrS_aminotransferase"/>
</dbReference>
<dbReference type="SUPFAM" id="SSF53383">
    <property type="entry name" value="PLP-dependent transferases"/>
    <property type="match status" value="1"/>
</dbReference>
<sequence>MIKFLDLKKINKRYEDEFKDAFSNFLDSGQYILGNQVLKFEEAFASFCGTRYCVGVSNGLDALTLIFKSYIELGRLKHGDRVFVPANTYIASILAIIDAGLEPVLVEPRLDSFNVNPLELEKHMADNVKAILVVHLYGQLCEMNALQNIAKAKDLIIIEDAAQAHGAKDLELNKKAGNLGDAAAFSFYPTKNLGALGDAGAVTTNDYKLAKTIRKLRNYGREGRNTNDMLGRNNRLDEIQATFLYIKLQYLEVENNRRREIAVRYLNEIKNEKITLPYWNGSENHVFYVFSIKTEKRKMLQDYLRKNGIETLIFYPIAPHKQDVFKEWNNLSFPVTEQIHNEVISIPLNAYLIEDDVTKIIEKLNKY</sequence>
<dbReference type="GO" id="GO:0000271">
    <property type="term" value="P:polysaccharide biosynthetic process"/>
    <property type="evidence" value="ECO:0007669"/>
    <property type="project" value="TreeGrafter"/>
</dbReference>
<proteinExistence type="inferred from homology"/>
<dbReference type="AlphaFoldDB" id="A0A562YCG3"/>
<dbReference type="InterPro" id="IPR015422">
    <property type="entry name" value="PyrdxlP-dep_Trfase_small"/>
</dbReference>
<dbReference type="RefSeq" id="WP_133357092.1">
    <property type="nucleotide sequence ID" value="NZ_SMZJ02000007.1"/>
</dbReference>
<name>A0A562YCG3_9FLAO</name>
<evidence type="ECO:0000313" key="6">
    <source>
        <dbReference type="EMBL" id="TWO31792.1"/>
    </source>
</evidence>
<reference evidence="6 7" key="1">
    <citation type="submission" date="2019-07" db="EMBL/GenBank/DDBJ databases">
        <title>Seonamhaeicola sp. W255 draft genome.</title>
        <authorList>
            <person name="Zhang X.-Y."/>
            <person name="Zhang R."/>
            <person name="Zhong Y.-L."/>
            <person name="Du Z.-J."/>
        </authorList>
    </citation>
    <scope>NUCLEOTIDE SEQUENCE [LARGE SCALE GENOMIC DNA]</scope>
    <source>
        <strain evidence="6 7">W255</strain>
    </source>
</reference>
<dbReference type="Gene3D" id="3.40.640.10">
    <property type="entry name" value="Type I PLP-dependent aspartate aminotransferase-like (Major domain)"/>
    <property type="match status" value="1"/>
</dbReference>
<dbReference type="PIRSF" id="PIRSF000390">
    <property type="entry name" value="PLP_StrS"/>
    <property type="match status" value="1"/>
</dbReference>
<feature type="active site" description="Proton acceptor" evidence="3">
    <location>
        <position position="191"/>
    </location>
</feature>
<comment type="similarity">
    <text evidence="2 5">Belongs to the DegT/DnrJ/EryC1 family.</text>
</comment>
<evidence type="ECO:0000256" key="5">
    <source>
        <dbReference type="RuleBase" id="RU004508"/>
    </source>
</evidence>
<dbReference type="InterPro" id="IPR015421">
    <property type="entry name" value="PyrdxlP-dep_Trfase_major"/>
</dbReference>
<keyword evidence="6" id="KW-0808">Transferase</keyword>
<dbReference type="EMBL" id="SMZJ02000007">
    <property type="protein sequence ID" value="TWO31792.1"/>
    <property type="molecule type" value="Genomic_DNA"/>
</dbReference>